<gene>
    <name evidence="3" type="ORF">GXW79_12620</name>
</gene>
<feature type="domain" description="FAD dependent oxidoreductase" evidence="2">
    <location>
        <begin position="35"/>
        <end position="390"/>
    </location>
</feature>
<keyword evidence="4" id="KW-1185">Reference proteome</keyword>
<organism evidence="3 4">
    <name type="scientific">Plastoroseomonas arctica</name>
    <dbReference type="NCBI Taxonomy" id="1509237"/>
    <lineage>
        <taxon>Bacteria</taxon>
        <taxon>Pseudomonadati</taxon>
        <taxon>Pseudomonadota</taxon>
        <taxon>Alphaproteobacteria</taxon>
        <taxon>Acetobacterales</taxon>
        <taxon>Acetobacteraceae</taxon>
        <taxon>Plastoroseomonas</taxon>
    </lineage>
</organism>
<evidence type="ECO:0000313" key="3">
    <source>
        <dbReference type="EMBL" id="MBR0655918.1"/>
    </source>
</evidence>
<evidence type="ECO:0000256" key="1">
    <source>
        <dbReference type="ARBA" id="ARBA00023002"/>
    </source>
</evidence>
<dbReference type="Proteomes" id="UP001196068">
    <property type="component" value="Unassembled WGS sequence"/>
</dbReference>
<dbReference type="InterPro" id="IPR036188">
    <property type="entry name" value="FAD/NAD-bd_sf"/>
</dbReference>
<dbReference type="GO" id="GO:0005737">
    <property type="term" value="C:cytoplasm"/>
    <property type="evidence" value="ECO:0007669"/>
    <property type="project" value="TreeGrafter"/>
</dbReference>
<reference evidence="3" key="2">
    <citation type="journal article" date="2021" name="Syst. Appl. Microbiol.">
        <title>Roseomonas hellenica sp. nov., isolated from roots of wild-growing Alkanna tinctoria.</title>
        <authorList>
            <person name="Rat A."/>
            <person name="Naranjo H.D."/>
            <person name="Lebbe L."/>
            <person name="Cnockaert M."/>
            <person name="Krigas N."/>
            <person name="Grigoriadou K."/>
            <person name="Maloupa E."/>
            <person name="Willems A."/>
        </authorList>
    </citation>
    <scope>NUCLEOTIDE SEQUENCE</scope>
    <source>
        <strain evidence="3">LMG 28251</strain>
    </source>
</reference>
<sequence length="440" mass="47031">MALSIFADDFAEKPWWWEAAESVARAGDLPDSAEVVIVGGGYAGLSAALTLRRLGITPVVIDAERIGWGASSRNGGMVSGGLKVASGALEATHGKEGARRLAEAAAASFPFIEETIAREGIECDYVRCGRYVPAWTPKHYAGLEAKAAFVAEVTGLPTRMVPRAEQHTMLGSDLYHGGMAAAATGSIHPGKYARGLAAAAAKAGAILVDGVRVKETLPDGDGFRVVTDRGEVRTKAVLVATNGYSFDKAKGSAMPWLARRLVPLASYIIATEELGEEVIERLFPGRRMISDTKRVLNYFRPSPDGKRVLWGGRASFRSQTATDAAPVLRAAMVACFPELEKVRITHAWCGNVAFTFDTLPHIGVEKGVHYAAGCQGSGVAMATWLGHRVALKMAGAANEPFALDGLNFPTRAFYKGDPSLVLPVIGEWYRLRDKLDRMAA</sequence>
<dbReference type="AlphaFoldDB" id="A0AAF1KPG4"/>
<dbReference type="SUPFAM" id="SSF51905">
    <property type="entry name" value="FAD/NAD(P)-binding domain"/>
    <property type="match status" value="1"/>
</dbReference>
<dbReference type="GO" id="GO:0016491">
    <property type="term" value="F:oxidoreductase activity"/>
    <property type="evidence" value="ECO:0007669"/>
    <property type="project" value="UniProtKB-KW"/>
</dbReference>
<dbReference type="Gene3D" id="3.30.9.10">
    <property type="entry name" value="D-Amino Acid Oxidase, subunit A, domain 2"/>
    <property type="match status" value="1"/>
</dbReference>
<dbReference type="PANTHER" id="PTHR13847:SF281">
    <property type="entry name" value="FAD DEPENDENT OXIDOREDUCTASE DOMAIN-CONTAINING PROTEIN"/>
    <property type="match status" value="1"/>
</dbReference>
<keyword evidence="1" id="KW-0560">Oxidoreductase</keyword>
<evidence type="ECO:0000313" key="4">
    <source>
        <dbReference type="Proteomes" id="UP001196068"/>
    </source>
</evidence>
<dbReference type="PANTHER" id="PTHR13847">
    <property type="entry name" value="SARCOSINE DEHYDROGENASE-RELATED"/>
    <property type="match status" value="1"/>
</dbReference>
<comment type="caution">
    <text evidence="3">The sequence shown here is derived from an EMBL/GenBank/DDBJ whole genome shotgun (WGS) entry which is preliminary data.</text>
</comment>
<dbReference type="EMBL" id="JAAEDH010000013">
    <property type="protein sequence ID" value="MBR0655918.1"/>
    <property type="molecule type" value="Genomic_DNA"/>
</dbReference>
<evidence type="ECO:0000259" key="2">
    <source>
        <dbReference type="Pfam" id="PF01266"/>
    </source>
</evidence>
<name>A0AAF1KPG4_9PROT</name>
<dbReference type="InterPro" id="IPR006076">
    <property type="entry name" value="FAD-dep_OxRdtase"/>
</dbReference>
<dbReference type="Pfam" id="PF01266">
    <property type="entry name" value="DAO"/>
    <property type="match status" value="1"/>
</dbReference>
<proteinExistence type="predicted"/>
<protein>
    <submittedName>
        <fullName evidence="3">FAD-binding oxidoreductase</fullName>
    </submittedName>
</protein>
<dbReference type="RefSeq" id="WP_211874760.1">
    <property type="nucleotide sequence ID" value="NZ_JAAEDH010000013.1"/>
</dbReference>
<accession>A0AAF1KPG4</accession>
<reference evidence="3" key="1">
    <citation type="submission" date="2020-01" db="EMBL/GenBank/DDBJ databases">
        <authorList>
            <person name="Rat A."/>
        </authorList>
    </citation>
    <scope>NUCLEOTIDE SEQUENCE</scope>
    <source>
        <strain evidence="3">LMG 28251</strain>
    </source>
</reference>
<dbReference type="Gene3D" id="3.50.50.60">
    <property type="entry name" value="FAD/NAD(P)-binding domain"/>
    <property type="match status" value="1"/>
</dbReference>